<accession>A0A859QNN4</accession>
<feature type="region of interest" description="Disordered" evidence="1">
    <location>
        <begin position="39"/>
        <end position="103"/>
    </location>
</feature>
<feature type="chain" id="PRO_5043635831" evidence="2">
    <location>
        <begin position="22"/>
        <end position="133"/>
    </location>
</feature>
<organism evidence="3 4">
    <name type="scientific">Sinorhizobium mexicanum</name>
    <dbReference type="NCBI Taxonomy" id="375549"/>
    <lineage>
        <taxon>Bacteria</taxon>
        <taxon>Pseudomonadati</taxon>
        <taxon>Pseudomonadota</taxon>
        <taxon>Alphaproteobacteria</taxon>
        <taxon>Hyphomicrobiales</taxon>
        <taxon>Rhizobiaceae</taxon>
        <taxon>Sinorhizobium/Ensifer group</taxon>
        <taxon>Sinorhizobium</taxon>
    </lineage>
</organism>
<protein>
    <submittedName>
        <fullName evidence="3">Uncharacterized protein</fullName>
    </submittedName>
</protein>
<feature type="compositionally biased region" description="Polar residues" evidence="1">
    <location>
        <begin position="70"/>
        <end position="103"/>
    </location>
</feature>
<geneLocation type="plasmid" evidence="4">
    <name>pemeittgr7c</name>
</geneLocation>
<dbReference type="EMBL" id="CP041241">
    <property type="protein sequence ID" value="QLL65005.1"/>
    <property type="molecule type" value="Genomic_DNA"/>
</dbReference>
<evidence type="ECO:0000256" key="2">
    <source>
        <dbReference type="SAM" id="SignalP"/>
    </source>
</evidence>
<sequence>MSIRLTALTALPLLLSAPAFADCRQELDKLDAAIVSAETGAAGSGSGAPVTEHQEEVMPGKQKKGAGTEITGSTGAQTKATSPHQEQVTGKRTGQTADKPSQLATEARKMAKAGDEQGCMKKLAEIKDVIGEK</sequence>
<evidence type="ECO:0000313" key="4">
    <source>
        <dbReference type="Proteomes" id="UP000510721"/>
    </source>
</evidence>
<reference evidence="3 4" key="1">
    <citation type="submission" date="2019-06" db="EMBL/GenBank/DDBJ databases">
        <title>Complete genome sequence of Ensifer mexicanus ITTG R7 isolated from nodules of Acacia angustissima (Mill.) Kuntze.</title>
        <authorList>
            <person name="Rincon-Rosales R."/>
            <person name="Rogel M.A."/>
            <person name="Guerrero G."/>
            <person name="Rincon-Molina C.I."/>
            <person name="Lopez-Lopez A."/>
            <person name="Martinez-Romero E."/>
        </authorList>
    </citation>
    <scope>NUCLEOTIDE SEQUENCE [LARGE SCALE GENOMIC DNA]</scope>
    <source>
        <strain evidence="3 4">ITTG R7</strain>
        <plasmid evidence="4">pemeittgr7c</plasmid>
    </source>
</reference>
<evidence type="ECO:0000256" key="1">
    <source>
        <dbReference type="SAM" id="MobiDB-lite"/>
    </source>
</evidence>
<dbReference type="AlphaFoldDB" id="A0A859QNN4"/>
<name>A0A859QNN4_9HYPH</name>
<keyword evidence="2" id="KW-0732">Signal</keyword>
<dbReference type="Proteomes" id="UP000510721">
    <property type="component" value="Plasmid pEmeITTGR7c"/>
</dbReference>
<dbReference type="KEGG" id="emx:FKV68_26920"/>
<evidence type="ECO:0000313" key="3">
    <source>
        <dbReference type="EMBL" id="QLL65005.1"/>
    </source>
</evidence>
<keyword evidence="4" id="KW-1185">Reference proteome</keyword>
<dbReference type="RefSeq" id="WP_180943470.1">
    <property type="nucleotide sequence ID" value="NZ_CP041241.1"/>
</dbReference>
<feature type="signal peptide" evidence="2">
    <location>
        <begin position="1"/>
        <end position="21"/>
    </location>
</feature>
<keyword evidence="3" id="KW-0614">Plasmid</keyword>
<gene>
    <name evidence="3" type="ORF">FKV68_26920</name>
</gene>
<proteinExistence type="predicted"/>